<evidence type="ECO:0000313" key="3">
    <source>
        <dbReference type="Proteomes" id="UP000186141"/>
    </source>
</evidence>
<keyword evidence="1" id="KW-0472">Membrane</keyword>
<evidence type="ECO:0000256" key="1">
    <source>
        <dbReference type="SAM" id="Phobius"/>
    </source>
</evidence>
<protein>
    <submittedName>
        <fullName evidence="2">Uncharacterized protein</fullName>
    </submittedName>
</protein>
<keyword evidence="1" id="KW-1133">Transmembrane helix</keyword>
<feature type="transmembrane region" description="Helical" evidence="1">
    <location>
        <begin position="131"/>
        <end position="151"/>
    </location>
</feature>
<keyword evidence="3" id="KW-1185">Reference proteome</keyword>
<dbReference type="EMBL" id="FTOT01000016">
    <property type="protein sequence ID" value="SIT24277.1"/>
    <property type="molecule type" value="Genomic_DNA"/>
</dbReference>
<name>A0A1N7QP39_9RHOB</name>
<proteinExistence type="predicted"/>
<dbReference type="RefSeq" id="WP_076534354.1">
    <property type="nucleotide sequence ID" value="NZ_FTOT01000016.1"/>
</dbReference>
<sequence length="162" mass="17454">MWRAEARVAGIRPRGLYSVAIEAVVEDPSVHTAEAGAVAPPVRYSALPRRPTLPMVRGLLARLMPDDANRAVLSWQPAPGADLYQIEMAEGGDLDDPEVSWTRVAETTASQYFLTVLDPSRTMVRVRGMGLAAGPWTGAAVGHLVGLYWLLSYSPSLGQDLA</sequence>
<evidence type="ECO:0000313" key="2">
    <source>
        <dbReference type="EMBL" id="SIT24277.1"/>
    </source>
</evidence>
<organism evidence="2 3">
    <name type="scientific">Gemmobacter megaterium</name>
    <dbReference type="NCBI Taxonomy" id="1086013"/>
    <lineage>
        <taxon>Bacteria</taxon>
        <taxon>Pseudomonadati</taxon>
        <taxon>Pseudomonadota</taxon>
        <taxon>Alphaproteobacteria</taxon>
        <taxon>Rhodobacterales</taxon>
        <taxon>Paracoccaceae</taxon>
        <taxon>Gemmobacter</taxon>
    </lineage>
</organism>
<gene>
    <name evidence="2" type="ORF">SAMN05421774_11641</name>
</gene>
<dbReference type="AlphaFoldDB" id="A0A1N7QP39"/>
<keyword evidence="1" id="KW-0812">Transmembrane</keyword>
<dbReference type="STRING" id="1086013.SAMN05421774_11641"/>
<dbReference type="OrthoDB" id="7349961at2"/>
<reference evidence="2 3" key="1">
    <citation type="submission" date="2017-01" db="EMBL/GenBank/DDBJ databases">
        <authorList>
            <person name="Mah S.A."/>
            <person name="Swanson W.J."/>
            <person name="Moy G.W."/>
            <person name="Vacquier V.D."/>
        </authorList>
    </citation>
    <scope>NUCLEOTIDE SEQUENCE [LARGE SCALE GENOMIC DNA]</scope>
    <source>
        <strain evidence="2 3">DSM 26375</strain>
    </source>
</reference>
<accession>A0A1N7QP39</accession>
<dbReference type="Proteomes" id="UP000186141">
    <property type="component" value="Unassembled WGS sequence"/>
</dbReference>